<dbReference type="AlphaFoldDB" id="A0AA50CKX1"/>
<dbReference type="Proteomes" id="UP001234585">
    <property type="component" value="Chromosome"/>
</dbReference>
<reference evidence="1 2" key="1">
    <citation type="submission" date="2023-08" db="EMBL/GenBank/DDBJ databases">
        <title>Pathogen: clinical or host-associated sample.</title>
        <authorList>
            <person name="Hergert J."/>
            <person name="Casey R."/>
            <person name="Wagner J."/>
            <person name="Young E.L."/>
            <person name="Oakeson K.F."/>
        </authorList>
    </citation>
    <scope>NUCLEOTIDE SEQUENCE [LARGE SCALE GENOMIC DNA]</scope>
    <source>
        <strain evidence="1 2">1760953</strain>
    </source>
</reference>
<dbReference type="Pfam" id="PF14076">
    <property type="entry name" value="DUF4258"/>
    <property type="match status" value="1"/>
</dbReference>
<evidence type="ECO:0000313" key="1">
    <source>
        <dbReference type="EMBL" id="WLR98760.1"/>
    </source>
</evidence>
<dbReference type="RefSeq" id="WP_306038387.1">
    <property type="nucleotide sequence ID" value="NZ_CP132302.1"/>
</dbReference>
<keyword evidence="2" id="KW-1185">Reference proteome</keyword>
<sequence length="100" mass="11351">MAEIVPFQLTPKQALDMIRSLASDTDKIVIVGHAQTRQKQRRISRRQVELCVQRGTITEGPFLNTFGNWQVNLFRHAAGEEMTCTVAIEWASHLIVVTVF</sequence>
<protein>
    <submittedName>
        <fullName evidence="1">DUF4258 domain-containing protein</fullName>
    </submittedName>
</protein>
<gene>
    <name evidence="1" type="ORF">Q9313_06985</name>
</gene>
<evidence type="ECO:0000313" key="2">
    <source>
        <dbReference type="Proteomes" id="UP001234585"/>
    </source>
</evidence>
<proteinExistence type="predicted"/>
<accession>A0AA50CKX1</accession>
<dbReference type="EMBL" id="CP132302">
    <property type="protein sequence ID" value="WLR98760.1"/>
    <property type="molecule type" value="Genomic_DNA"/>
</dbReference>
<name>A0AA50CKX1_9HYPH</name>
<dbReference type="InterPro" id="IPR025354">
    <property type="entry name" value="DUF4258"/>
</dbReference>
<organism evidence="1 2">
    <name type="scientific">Shinella sumterensis</name>
    <dbReference type="NCBI Taxonomy" id="1967501"/>
    <lineage>
        <taxon>Bacteria</taxon>
        <taxon>Pseudomonadati</taxon>
        <taxon>Pseudomonadota</taxon>
        <taxon>Alphaproteobacteria</taxon>
        <taxon>Hyphomicrobiales</taxon>
        <taxon>Rhizobiaceae</taxon>
        <taxon>Shinella</taxon>
    </lineage>
</organism>